<dbReference type="Gene3D" id="2.70.98.40">
    <property type="entry name" value="Glycoside hydrolase, family 65, N-terminal domain"/>
    <property type="match status" value="1"/>
</dbReference>
<feature type="domain" description="Glycoside hydrolase family 65 C-terminal" evidence="7">
    <location>
        <begin position="737"/>
        <end position="796"/>
    </location>
</feature>
<dbReference type="InterPro" id="IPR008928">
    <property type="entry name" value="6-hairpin_glycosidase_sf"/>
</dbReference>
<feature type="domain" description="Glycoside hydrolase family 65 central catalytic" evidence="6">
    <location>
        <begin position="326"/>
        <end position="722"/>
    </location>
</feature>
<dbReference type="InterPro" id="IPR012341">
    <property type="entry name" value="6hp_glycosidase-like_sf"/>
</dbReference>
<evidence type="ECO:0000313" key="9">
    <source>
        <dbReference type="EMBL" id="QDG50288.1"/>
    </source>
</evidence>
<dbReference type="GO" id="GO:0030246">
    <property type="term" value="F:carbohydrate binding"/>
    <property type="evidence" value="ECO:0007669"/>
    <property type="project" value="InterPro"/>
</dbReference>
<keyword evidence="9" id="KW-0378">Hydrolase</keyword>
<dbReference type="PANTHER" id="PTHR11051">
    <property type="entry name" value="GLYCOSYL HYDROLASE-RELATED"/>
    <property type="match status" value="1"/>
</dbReference>
<keyword evidence="10" id="KW-1185">Reference proteome</keyword>
<dbReference type="InterPro" id="IPR037018">
    <property type="entry name" value="GH65_N"/>
</dbReference>
<dbReference type="InterPro" id="IPR005194">
    <property type="entry name" value="Glyco_hydro_65_C"/>
</dbReference>
<keyword evidence="2" id="KW-0328">Glycosyltransferase</keyword>
<dbReference type="GO" id="GO:0016757">
    <property type="term" value="F:glycosyltransferase activity"/>
    <property type="evidence" value="ECO:0007669"/>
    <property type="project" value="UniProtKB-KW"/>
</dbReference>
<dbReference type="GO" id="GO:0005975">
    <property type="term" value="P:carbohydrate metabolic process"/>
    <property type="evidence" value="ECO:0007669"/>
    <property type="project" value="InterPro"/>
</dbReference>
<protein>
    <submittedName>
        <fullName evidence="9">Glycoside hydrolase family 65 protein</fullName>
    </submittedName>
</protein>
<feature type="active site" description="Proton donor" evidence="4">
    <location>
        <position position="502"/>
    </location>
</feature>
<dbReference type="Pfam" id="PF03632">
    <property type="entry name" value="Glyco_hydro_65m"/>
    <property type="match status" value="1"/>
</dbReference>
<evidence type="ECO:0000259" key="8">
    <source>
        <dbReference type="Pfam" id="PF03636"/>
    </source>
</evidence>
<gene>
    <name evidence="9" type="ORF">FIV42_05940</name>
</gene>
<evidence type="ECO:0000256" key="1">
    <source>
        <dbReference type="ARBA" id="ARBA00006768"/>
    </source>
</evidence>
<comment type="similarity">
    <text evidence="1">Belongs to the glycosyl hydrolase 65 family.</text>
</comment>
<name>A0A4Y6PPP5_PERCE</name>
<accession>A0A4Y6PPP5</accession>
<accession>A0A5B8Y6W1</accession>
<sequence length="809" mass="93701">MTDEHWSLVYHQFRPELQGLREALCTLGNGYFATRGAFPEAHADKVHYPGTYLAGGYNRLETEIAGRVIENEDLVNFPNWLSLHFRIDGGDWFDLRDVDILDFHQELDLKAGLLTRRVRFRDASERTTSFVERRFVHLARSHVAGLQMEVCAEDWSGSLEFRSSIDGRVINEGVERYKRLASQHHRPVEMEQVDEETVYLKVRTLQSRLEVATAARTRVYCNGERIEPHRRLHEESGGMIGQVFDLEVAEGDEVGVEKVVSMFSSRDRAIAECGLAAKDELTDLPGFDELQRRHSLAWELLWRRFDIAMDVDNAKGERFHPALVLRLHVFHLVQTVSPNTKDLDAGVPARGWHGEAYRGHIFWDELFIFPLMNLRMPEITRSLLNYRYRRLDAARQAAREAGYRGAMFPWQSGSSGREESQVLHLNPESGRWLPDNTHLQYHVSADIAYNVWQYYQVTDDLEYLLFYGAEVILEVARFFASLTTYDETSERYEIHGVMGPDEYHDSYPNADEPGLDNNAYTNVMAVWVLTKALEVLDRLPELRYDELRDMLDLRPDEIDRWRDISHNMRLCFHDDGIVSQFEGYEELEEFAWDEYREKYDNIQRLDRILEAEGDTPNRYKASKQADVLMLFYLFSDEELAEIFERLGYGFDADIKQRNINYYLQRTSHGSTLSRVVHSWVTADCDRSQSWNLFLDALKSDISDIQGGTTPEGIHLGAMAGTVDLVQRSYAGIEIRGDDVLRFNPQLPDELARLHLDIRWRAHSLAVTISKDRLEISARQSSAKPIRIGFGGDVYRLEAGECREFRLKRT</sequence>
<evidence type="ECO:0000259" key="7">
    <source>
        <dbReference type="Pfam" id="PF03633"/>
    </source>
</evidence>
<organism evidence="9 10">
    <name type="scientific">Persicimonas caeni</name>
    <dbReference type="NCBI Taxonomy" id="2292766"/>
    <lineage>
        <taxon>Bacteria</taxon>
        <taxon>Deltaproteobacteria</taxon>
        <taxon>Bradymonadales</taxon>
        <taxon>Bradymonadaceae</taxon>
        <taxon>Persicimonas</taxon>
    </lineage>
</organism>
<evidence type="ECO:0000256" key="4">
    <source>
        <dbReference type="PIRSR" id="PIRSR036289-50"/>
    </source>
</evidence>
<dbReference type="AlphaFoldDB" id="A0A4Y6PPP5"/>
<dbReference type="GO" id="GO:0004553">
    <property type="term" value="F:hydrolase activity, hydrolyzing O-glycosyl compounds"/>
    <property type="evidence" value="ECO:0007669"/>
    <property type="project" value="TreeGrafter"/>
</dbReference>
<evidence type="ECO:0000256" key="5">
    <source>
        <dbReference type="PIRSR" id="PIRSR036289-51"/>
    </source>
</evidence>
<feature type="binding site" evidence="5">
    <location>
        <begin position="623"/>
        <end position="624"/>
    </location>
    <ligand>
        <name>substrate</name>
    </ligand>
</feature>
<dbReference type="PANTHER" id="PTHR11051:SF8">
    <property type="entry name" value="PROTEIN-GLUCOSYLGALACTOSYLHYDROXYLYSINE GLUCOSIDASE"/>
    <property type="match status" value="1"/>
</dbReference>
<evidence type="ECO:0000259" key="6">
    <source>
        <dbReference type="Pfam" id="PF03632"/>
    </source>
</evidence>
<evidence type="ECO:0000256" key="3">
    <source>
        <dbReference type="ARBA" id="ARBA00022679"/>
    </source>
</evidence>
<reference evidence="9 10" key="1">
    <citation type="submission" date="2019-06" db="EMBL/GenBank/DDBJ databases">
        <title>Persicimonas caeni gen. nov., sp. nov., a predatory bacterium isolated from solar saltern.</title>
        <authorList>
            <person name="Wang S."/>
        </authorList>
    </citation>
    <scope>NUCLEOTIDE SEQUENCE [LARGE SCALE GENOMIC DNA]</scope>
    <source>
        <strain evidence="9 10">YN101</strain>
    </source>
</reference>
<dbReference type="SUPFAM" id="SSF74650">
    <property type="entry name" value="Galactose mutarotase-like"/>
    <property type="match status" value="1"/>
</dbReference>
<dbReference type="OrthoDB" id="414934at2"/>
<dbReference type="RefSeq" id="WP_141196784.1">
    <property type="nucleotide sequence ID" value="NZ_CP041186.1"/>
</dbReference>
<dbReference type="FunFam" id="1.50.10.10:FF:000053">
    <property type="entry name" value="Putative glycosyl hydrolase"/>
    <property type="match status" value="1"/>
</dbReference>
<dbReference type="EMBL" id="CP041186">
    <property type="protein sequence ID" value="QDG50288.1"/>
    <property type="molecule type" value="Genomic_DNA"/>
</dbReference>
<dbReference type="InterPro" id="IPR005195">
    <property type="entry name" value="Glyco_hydro_65_M"/>
</dbReference>
<dbReference type="Gene3D" id="1.50.10.10">
    <property type="match status" value="1"/>
</dbReference>
<dbReference type="InterPro" id="IPR011013">
    <property type="entry name" value="Gal_mutarotase_sf_dom"/>
</dbReference>
<dbReference type="InterPro" id="IPR017045">
    <property type="entry name" value="Malt_Pase/Glycosyl_Hdrlase"/>
</dbReference>
<dbReference type="Proteomes" id="UP000315995">
    <property type="component" value="Chromosome"/>
</dbReference>
<dbReference type="SUPFAM" id="SSF48208">
    <property type="entry name" value="Six-hairpin glycosidases"/>
    <property type="match status" value="1"/>
</dbReference>
<dbReference type="Pfam" id="PF03636">
    <property type="entry name" value="Glyco_hydro_65N"/>
    <property type="match status" value="1"/>
</dbReference>
<evidence type="ECO:0000313" key="10">
    <source>
        <dbReference type="Proteomes" id="UP000315995"/>
    </source>
</evidence>
<evidence type="ECO:0000256" key="2">
    <source>
        <dbReference type="ARBA" id="ARBA00022676"/>
    </source>
</evidence>
<proteinExistence type="inferred from homology"/>
<dbReference type="PIRSF" id="PIRSF036289">
    <property type="entry name" value="Glycosyl_hydrolase_malt_phosph"/>
    <property type="match status" value="1"/>
</dbReference>
<dbReference type="Pfam" id="PF03633">
    <property type="entry name" value="Glyco_hydro_65C"/>
    <property type="match status" value="1"/>
</dbReference>
<keyword evidence="3" id="KW-0808">Transferase</keyword>
<feature type="domain" description="Glycoside hydrolase family 65 N-terminal" evidence="8">
    <location>
        <begin position="10"/>
        <end position="266"/>
    </location>
</feature>
<feature type="binding site" evidence="5">
    <location>
        <begin position="363"/>
        <end position="364"/>
    </location>
    <ligand>
        <name>substrate</name>
    </ligand>
</feature>
<dbReference type="InterPro" id="IPR005196">
    <property type="entry name" value="Glyco_hydro_65_N"/>
</dbReference>
<dbReference type="Gene3D" id="2.60.420.10">
    <property type="entry name" value="Maltose phosphorylase, domain 3"/>
    <property type="match status" value="1"/>
</dbReference>